<evidence type="ECO:0000256" key="8">
    <source>
        <dbReference type="RuleBase" id="RU004324"/>
    </source>
</evidence>
<dbReference type="InterPro" id="IPR029099">
    <property type="entry name" value="Pribosyltran_N"/>
</dbReference>
<keyword evidence="4" id="KW-0547">Nucleotide-binding</keyword>
<comment type="caution">
    <text evidence="11">The sequence shown here is derived from an EMBL/GenBank/DDBJ whole genome shotgun (WGS) entry which is preliminary data.</text>
</comment>
<dbReference type="CDD" id="cd06223">
    <property type="entry name" value="PRTases_typeI"/>
    <property type="match status" value="1"/>
</dbReference>
<dbReference type="PANTHER" id="PTHR10210">
    <property type="entry name" value="RIBOSE-PHOSPHATE DIPHOSPHOKINASE FAMILY MEMBER"/>
    <property type="match status" value="1"/>
</dbReference>
<evidence type="ECO:0000256" key="7">
    <source>
        <dbReference type="ARBA" id="ARBA00049535"/>
    </source>
</evidence>
<reference evidence="12" key="1">
    <citation type="submission" date="2017-09" db="EMBL/GenBank/DDBJ databases">
        <title>Depth-based differentiation of microbial function through sediment-hosted aquifers and enrichment of novel symbionts in the deep terrestrial subsurface.</title>
        <authorList>
            <person name="Probst A.J."/>
            <person name="Ladd B."/>
            <person name="Jarett J.K."/>
            <person name="Geller-Mcgrath D.E."/>
            <person name="Sieber C.M.K."/>
            <person name="Emerson J.B."/>
            <person name="Anantharaman K."/>
            <person name="Thomas B.C."/>
            <person name="Malmstrom R."/>
            <person name="Stieglmeier M."/>
            <person name="Klingl A."/>
            <person name="Woyke T."/>
            <person name="Ryan C.M."/>
            <person name="Banfield J.F."/>
        </authorList>
    </citation>
    <scope>NUCLEOTIDE SEQUENCE [LARGE SCALE GENOMIC DNA]</scope>
</reference>
<protein>
    <recommendedName>
        <fullName evidence="1">ribose-phosphate diphosphokinase</fullName>
        <ecNumber evidence="1">2.7.6.1</ecNumber>
    </recommendedName>
</protein>
<keyword evidence="6" id="KW-0067">ATP-binding</keyword>
<dbReference type="SUPFAM" id="SSF53271">
    <property type="entry name" value="PRTase-like"/>
    <property type="match status" value="1"/>
</dbReference>
<dbReference type="EMBL" id="PFAK01000043">
    <property type="protein sequence ID" value="PIR96192.1"/>
    <property type="molecule type" value="Genomic_DNA"/>
</dbReference>
<proteinExistence type="inferred from homology"/>
<comment type="catalytic activity">
    <reaction evidence="7">
        <text>D-ribose 5-phosphate + ATP = 5-phospho-alpha-D-ribose 1-diphosphate + AMP + H(+)</text>
        <dbReference type="Rhea" id="RHEA:15609"/>
        <dbReference type="ChEBI" id="CHEBI:15378"/>
        <dbReference type="ChEBI" id="CHEBI:30616"/>
        <dbReference type="ChEBI" id="CHEBI:58017"/>
        <dbReference type="ChEBI" id="CHEBI:78346"/>
        <dbReference type="ChEBI" id="CHEBI:456215"/>
        <dbReference type="EC" id="2.7.6.1"/>
    </reaction>
</comment>
<dbReference type="AlphaFoldDB" id="A0A2H0VAR4"/>
<evidence type="ECO:0000256" key="3">
    <source>
        <dbReference type="ARBA" id="ARBA00022727"/>
    </source>
</evidence>
<dbReference type="GO" id="GO:0004749">
    <property type="term" value="F:ribose phosphate diphosphokinase activity"/>
    <property type="evidence" value="ECO:0007669"/>
    <property type="project" value="UniProtKB-EC"/>
</dbReference>
<dbReference type="InterPro" id="IPR005946">
    <property type="entry name" value="Rib-P_diPkinase"/>
</dbReference>
<dbReference type="Proteomes" id="UP000230922">
    <property type="component" value="Unassembled WGS sequence"/>
</dbReference>
<dbReference type="PANTHER" id="PTHR10210:SF32">
    <property type="entry name" value="RIBOSE-PHOSPHATE PYROPHOSPHOKINASE 2"/>
    <property type="match status" value="1"/>
</dbReference>
<feature type="domain" description="Ribose-phosphate pyrophosphokinase N-terminal" evidence="10">
    <location>
        <begin position="15"/>
        <end position="107"/>
    </location>
</feature>
<dbReference type="NCBIfam" id="TIGR01251">
    <property type="entry name" value="ribP_PPkin"/>
    <property type="match status" value="1"/>
</dbReference>
<dbReference type="GO" id="GO:0016301">
    <property type="term" value="F:kinase activity"/>
    <property type="evidence" value="ECO:0007669"/>
    <property type="project" value="UniProtKB-KW"/>
</dbReference>
<comment type="similarity">
    <text evidence="8">Belongs to the ribose-phosphate pyrophosphokinase family.</text>
</comment>
<keyword evidence="5" id="KW-0418">Kinase</keyword>
<dbReference type="SMART" id="SM01400">
    <property type="entry name" value="Pribosyltran_N"/>
    <property type="match status" value="1"/>
</dbReference>
<accession>A0A2H0VAR4</accession>
<evidence type="ECO:0000259" key="9">
    <source>
        <dbReference type="Pfam" id="PF00156"/>
    </source>
</evidence>
<dbReference type="Pfam" id="PF13793">
    <property type="entry name" value="Pribosyltran_N"/>
    <property type="match status" value="1"/>
</dbReference>
<dbReference type="GO" id="GO:0005737">
    <property type="term" value="C:cytoplasm"/>
    <property type="evidence" value="ECO:0007669"/>
    <property type="project" value="TreeGrafter"/>
</dbReference>
<evidence type="ECO:0000256" key="6">
    <source>
        <dbReference type="ARBA" id="ARBA00022840"/>
    </source>
</evidence>
<organism evidence="11 12">
    <name type="scientific">Candidatus Doudnabacteria bacterium CG10_big_fil_rev_8_21_14_0_10_42_18</name>
    <dbReference type="NCBI Taxonomy" id="1974552"/>
    <lineage>
        <taxon>Bacteria</taxon>
        <taxon>Candidatus Doudnaibacteriota</taxon>
    </lineage>
</organism>
<dbReference type="Gene3D" id="3.40.50.2020">
    <property type="match status" value="2"/>
</dbReference>
<dbReference type="GO" id="GO:0005524">
    <property type="term" value="F:ATP binding"/>
    <property type="evidence" value="ECO:0007669"/>
    <property type="project" value="UniProtKB-KW"/>
</dbReference>
<dbReference type="Pfam" id="PF00156">
    <property type="entry name" value="Pribosyltran"/>
    <property type="match status" value="1"/>
</dbReference>
<evidence type="ECO:0000256" key="2">
    <source>
        <dbReference type="ARBA" id="ARBA00022679"/>
    </source>
</evidence>
<sequence>MQIISPNFSDLFTPNIEIGRFPDGDSHVRIPQIKNYQGKEVFVFHRLYPKQNSSLVELFLILESLNEEGSAVNVVIPYLPYARQDKKKLDGEVASAIALCGILKKMGCEKLYTLDCHFLNAAGAAEFAGLPIENISMGAELVAHAAKFFGGEEFEIVAPDAGASYLVKDQGGKAFKKIRKEYNGDKIGYRNIESMEVDFDIKGKNIFILDDMISTGSTMLKALEMCREAGVKKVCVGATHGLFLYNCVDKMKKLTDCVFSTDSIVSPQAEVSIKQKLENLGKEEFPKLF</sequence>
<evidence type="ECO:0000259" key="10">
    <source>
        <dbReference type="Pfam" id="PF13793"/>
    </source>
</evidence>
<feature type="domain" description="Phosphoribosyltransferase" evidence="9">
    <location>
        <begin position="177"/>
        <end position="237"/>
    </location>
</feature>
<evidence type="ECO:0000313" key="12">
    <source>
        <dbReference type="Proteomes" id="UP000230922"/>
    </source>
</evidence>
<keyword evidence="3 8" id="KW-0545">Nucleotide biosynthesis</keyword>
<dbReference type="EC" id="2.7.6.1" evidence="1"/>
<evidence type="ECO:0000256" key="5">
    <source>
        <dbReference type="ARBA" id="ARBA00022777"/>
    </source>
</evidence>
<gene>
    <name evidence="11" type="ORF">COT92_02395</name>
</gene>
<dbReference type="InterPro" id="IPR029057">
    <property type="entry name" value="PRTase-like"/>
</dbReference>
<dbReference type="InterPro" id="IPR000836">
    <property type="entry name" value="PRTase_dom"/>
</dbReference>
<dbReference type="GO" id="GO:0002189">
    <property type="term" value="C:ribose phosphate diphosphokinase complex"/>
    <property type="evidence" value="ECO:0007669"/>
    <property type="project" value="TreeGrafter"/>
</dbReference>
<evidence type="ECO:0000313" key="11">
    <source>
        <dbReference type="EMBL" id="PIR96192.1"/>
    </source>
</evidence>
<evidence type="ECO:0000256" key="1">
    <source>
        <dbReference type="ARBA" id="ARBA00013247"/>
    </source>
</evidence>
<dbReference type="GO" id="GO:0000287">
    <property type="term" value="F:magnesium ion binding"/>
    <property type="evidence" value="ECO:0007669"/>
    <property type="project" value="InterPro"/>
</dbReference>
<evidence type="ECO:0000256" key="4">
    <source>
        <dbReference type="ARBA" id="ARBA00022741"/>
    </source>
</evidence>
<name>A0A2H0VAR4_9BACT</name>
<dbReference type="GO" id="GO:0006015">
    <property type="term" value="P:5-phosphoribose 1-diphosphate biosynthetic process"/>
    <property type="evidence" value="ECO:0007669"/>
    <property type="project" value="TreeGrafter"/>
</dbReference>
<dbReference type="GO" id="GO:0006164">
    <property type="term" value="P:purine nucleotide biosynthetic process"/>
    <property type="evidence" value="ECO:0007669"/>
    <property type="project" value="TreeGrafter"/>
</dbReference>
<keyword evidence="2" id="KW-0808">Transferase</keyword>
<dbReference type="FunFam" id="3.40.50.2020:FF:000014">
    <property type="entry name" value="Ribose-phosphate pyrophosphokinase 1"/>
    <property type="match status" value="1"/>
</dbReference>